<dbReference type="InterPro" id="IPR046513">
    <property type="entry name" value="DUF6691"/>
</dbReference>
<dbReference type="STRING" id="1348774.AB433_12850"/>
<dbReference type="Proteomes" id="UP000035287">
    <property type="component" value="Chromosome"/>
</dbReference>
<dbReference type="OrthoDB" id="9790409at2"/>
<gene>
    <name evidence="1" type="ORF">AB433_12850</name>
</gene>
<organism evidence="1 2">
    <name type="scientific">Croceicoccus naphthovorans</name>
    <dbReference type="NCBI Taxonomy" id="1348774"/>
    <lineage>
        <taxon>Bacteria</taxon>
        <taxon>Pseudomonadati</taxon>
        <taxon>Pseudomonadota</taxon>
        <taxon>Alphaproteobacteria</taxon>
        <taxon>Sphingomonadales</taxon>
        <taxon>Erythrobacteraceae</taxon>
        <taxon>Croceicoccus</taxon>
    </lineage>
</organism>
<dbReference type="Pfam" id="PF20398">
    <property type="entry name" value="DUF6691"/>
    <property type="match status" value="1"/>
</dbReference>
<dbReference type="RefSeq" id="WP_047821498.1">
    <property type="nucleotide sequence ID" value="NZ_CP011770.1"/>
</dbReference>
<protein>
    <submittedName>
        <fullName evidence="1">Uncharacterized protein</fullName>
    </submittedName>
</protein>
<accession>A0A0G3XJW1</accession>
<name>A0A0G3XJW1_9SPHN</name>
<sequence>MRALIGLISGVVFGFGLALSGMMDPKRVRGFLDLFGNWDPTLAFVMGGALIVMAIAWRIQARMHRPVTCENFSLPGTKNIDARLLGGSALFGIGWGLAGLCPGPAIASLAANFVPALVFVVAMVAGMALFKLADR</sequence>
<dbReference type="AlphaFoldDB" id="A0A0G3XJW1"/>
<dbReference type="PATRIC" id="fig|1348774.3.peg.2701"/>
<evidence type="ECO:0000313" key="2">
    <source>
        <dbReference type="Proteomes" id="UP000035287"/>
    </source>
</evidence>
<dbReference type="EMBL" id="CP011770">
    <property type="protein sequence ID" value="AKM10653.1"/>
    <property type="molecule type" value="Genomic_DNA"/>
</dbReference>
<reference evidence="1 2" key="1">
    <citation type="submission" date="2015-06" db="EMBL/GenBank/DDBJ databases">
        <authorList>
            <person name="Zeng Y."/>
            <person name="Huang Y."/>
        </authorList>
    </citation>
    <scope>NUCLEOTIDE SEQUENCE [LARGE SCALE GENOMIC DNA]</scope>
    <source>
        <strain evidence="1 2">PQ-2</strain>
    </source>
</reference>
<proteinExistence type="predicted"/>
<evidence type="ECO:0000313" key="1">
    <source>
        <dbReference type="EMBL" id="AKM10653.1"/>
    </source>
</evidence>
<dbReference type="KEGG" id="cna:AB433_12850"/>
<keyword evidence="2" id="KW-1185">Reference proteome</keyword>